<evidence type="ECO:0000313" key="7">
    <source>
        <dbReference type="EMBL" id="NYD54956.1"/>
    </source>
</evidence>
<dbReference type="GO" id="GO:0042351">
    <property type="term" value="P:'de novo' GDP-L-fucose biosynthetic process"/>
    <property type="evidence" value="ECO:0007669"/>
    <property type="project" value="UniProtKB-UniRule"/>
</dbReference>
<comment type="function">
    <text evidence="5">Catalyzes the two-step NADP-dependent conversion of GDP-4-dehydro-6-deoxy-D-mannose to GDP-fucose, involving an epimerase and a reductase reaction.</text>
</comment>
<dbReference type="EMBL" id="JACCBH010000001">
    <property type="protein sequence ID" value="NYD54956.1"/>
    <property type="molecule type" value="Genomic_DNA"/>
</dbReference>
<dbReference type="GO" id="GO:0070401">
    <property type="term" value="F:NADP+ binding"/>
    <property type="evidence" value="ECO:0007669"/>
    <property type="project" value="UniProtKB-UniRule"/>
</dbReference>
<feature type="binding site" evidence="5">
    <location>
        <position position="185"/>
    </location>
    <ligand>
        <name>substrate</name>
    </ligand>
</feature>
<evidence type="ECO:0000256" key="2">
    <source>
        <dbReference type="ARBA" id="ARBA00022857"/>
    </source>
</evidence>
<dbReference type="AlphaFoldDB" id="A0A7Y9EW80"/>
<dbReference type="InterPro" id="IPR036291">
    <property type="entry name" value="NAD(P)-bd_dom_sf"/>
</dbReference>
<organism evidence="7 8">
    <name type="scientific">Microbacterium pseudoresistens</name>
    <dbReference type="NCBI Taxonomy" id="640634"/>
    <lineage>
        <taxon>Bacteria</taxon>
        <taxon>Bacillati</taxon>
        <taxon>Actinomycetota</taxon>
        <taxon>Actinomycetes</taxon>
        <taxon>Micrococcales</taxon>
        <taxon>Microbacteriaceae</taxon>
        <taxon>Microbacterium</taxon>
    </lineage>
</organism>
<dbReference type="Pfam" id="PF01370">
    <property type="entry name" value="Epimerase"/>
    <property type="match status" value="1"/>
</dbReference>
<feature type="binding site" evidence="5">
    <location>
        <position position="177"/>
    </location>
    <ligand>
        <name>NADP(+)</name>
        <dbReference type="ChEBI" id="CHEBI:58349"/>
    </ligand>
</feature>
<dbReference type="Proteomes" id="UP000552045">
    <property type="component" value="Unassembled WGS sequence"/>
</dbReference>
<feature type="binding site" evidence="5">
    <location>
        <begin position="161"/>
        <end position="164"/>
    </location>
    <ligand>
        <name>NADP(+)</name>
        <dbReference type="ChEBI" id="CHEBI:58349"/>
    </ligand>
</feature>
<comment type="pathway">
    <text evidence="5">Nucleotide-sugar biosynthesis; GDP-L-fucose biosynthesis via de novo pathway; GDP-L-fucose from GDP-alpha-D-mannose: step 2/2.</text>
</comment>
<keyword evidence="4 5" id="KW-0413">Isomerase</keyword>
<keyword evidence="8" id="KW-1185">Reference proteome</keyword>
<feature type="binding site" evidence="5">
    <location>
        <position position="138"/>
    </location>
    <ligand>
        <name>NADP(+)</name>
        <dbReference type="ChEBI" id="CHEBI:58349"/>
    </ligand>
</feature>
<feature type="site" description="Important for catalytic activity" evidence="5">
    <location>
        <position position="105"/>
    </location>
</feature>
<dbReference type="GO" id="GO:0050577">
    <property type="term" value="F:GDP-L-fucose synthase activity"/>
    <property type="evidence" value="ECO:0007669"/>
    <property type="project" value="UniProtKB-UniRule"/>
</dbReference>
<protein>
    <recommendedName>
        <fullName evidence="5">GDP-L-fucose synthase</fullName>
        <ecNumber evidence="5">1.1.1.271</ecNumber>
    </recommendedName>
    <alternativeName>
        <fullName evidence="5">GDP-4-keto-6-deoxy-D-mannose-3,5-epimerase-4-reductase</fullName>
    </alternativeName>
</protein>
<feature type="active site" description="Proton donor/acceptor" evidence="5">
    <location>
        <position position="134"/>
    </location>
</feature>
<evidence type="ECO:0000256" key="1">
    <source>
        <dbReference type="ARBA" id="ARBA00005959"/>
    </source>
</evidence>
<comment type="caution">
    <text evidence="7">The sequence shown here is derived from an EMBL/GenBank/DDBJ whole genome shotgun (WGS) entry which is preliminary data.</text>
</comment>
<keyword evidence="2 5" id="KW-0521">NADP</keyword>
<comment type="caution">
    <text evidence="5">Lacks conserved residue(s) required for the propagation of feature annotation.</text>
</comment>
<keyword evidence="3 5" id="KW-0560">Oxidoreductase</keyword>
<feature type="binding site" evidence="5">
    <location>
        <begin position="7"/>
        <end position="13"/>
    </location>
    <ligand>
        <name>NADP(+)</name>
        <dbReference type="ChEBI" id="CHEBI:58349"/>
    </ligand>
</feature>
<feature type="binding site" evidence="5">
    <location>
        <position position="200"/>
    </location>
    <ligand>
        <name>substrate</name>
    </ligand>
</feature>
<evidence type="ECO:0000256" key="5">
    <source>
        <dbReference type="HAMAP-Rule" id="MF_00956"/>
    </source>
</evidence>
<evidence type="ECO:0000259" key="6">
    <source>
        <dbReference type="Pfam" id="PF01370"/>
    </source>
</evidence>
<dbReference type="GO" id="GO:0016853">
    <property type="term" value="F:isomerase activity"/>
    <property type="evidence" value="ECO:0007669"/>
    <property type="project" value="UniProtKB-KW"/>
</dbReference>
<sequence>MRVLLTGAGGMLGSSIAEAWQRQRPDDEIVGWRSADLDLRDAAATRAAMSDCAPDLVIHAAARVGGIADKVARPLPYLLDNLRIDSSVIDAATRSDVPRMLYIASAAVYPASATNPIREGQLFSGRLEPANEGYGLAKLAGLTAVGYASSQDGRAYRSLLPSNLYGPRDTFHPERAHLIASALRKTHEAAARDSETVEVWGDGTARREFTYAPDLAGWIAGEIESIDSWPSVMNIGAGVDHSIREYYEIARDVVGYSGRLDFDESKPSGVPQRLLDSTSAREHGWHAQTTMADGMTACYESYLRQIADGDIR</sequence>
<keyword evidence="5" id="KW-0511">Multifunctional enzyme</keyword>
<dbReference type="Gene3D" id="3.90.25.10">
    <property type="entry name" value="UDP-galactose 4-epimerase, domain 1"/>
    <property type="match status" value="1"/>
</dbReference>
<reference evidence="7 8" key="1">
    <citation type="submission" date="2020-07" db="EMBL/GenBank/DDBJ databases">
        <title>Sequencing the genomes of 1000 actinobacteria strains.</title>
        <authorList>
            <person name="Klenk H.-P."/>
        </authorList>
    </citation>
    <scope>NUCLEOTIDE SEQUENCE [LARGE SCALE GENOMIC DNA]</scope>
    <source>
        <strain evidence="7 8">DSM 22185</strain>
    </source>
</reference>
<dbReference type="EC" id="1.1.1.271" evidence="5"/>
<evidence type="ECO:0000256" key="3">
    <source>
        <dbReference type="ARBA" id="ARBA00023002"/>
    </source>
</evidence>
<dbReference type="UniPathway" id="UPA00128">
    <property type="reaction ID" value="UER00191"/>
</dbReference>
<dbReference type="InterPro" id="IPR001509">
    <property type="entry name" value="Epimerase_deHydtase"/>
</dbReference>
<accession>A0A7Y9EW80</accession>
<comment type="catalytic activity">
    <reaction evidence="5">
        <text>GDP-beta-L-fucose + NADP(+) = GDP-4-dehydro-alpha-D-rhamnose + NADPH + H(+)</text>
        <dbReference type="Rhea" id="RHEA:18885"/>
        <dbReference type="ChEBI" id="CHEBI:15378"/>
        <dbReference type="ChEBI" id="CHEBI:57273"/>
        <dbReference type="ChEBI" id="CHEBI:57783"/>
        <dbReference type="ChEBI" id="CHEBI:57964"/>
        <dbReference type="ChEBI" id="CHEBI:58349"/>
        <dbReference type="EC" id="1.1.1.271"/>
    </reaction>
</comment>
<dbReference type="PANTHER" id="PTHR43238">
    <property type="entry name" value="GDP-L-FUCOSE SYNTHASE"/>
    <property type="match status" value="1"/>
</dbReference>
<evidence type="ECO:0000256" key="4">
    <source>
        <dbReference type="ARBA" id="ARBA00023235"/>
    </source>
</evidence>
<dbReference type="PANTHER" id="PTHR43238:SF1">
    <property type="entry name" value="GDP-L-FUCOSE SYNTHASE"/>
    <property type="match status" value="1"/>
</dbReference>
<dbReference type="SUPFAM" id="SSF51735">
    <property type="entry name" value="NAD(P)-binding Rossmann-fold domains"/>
    <property type="match status" value="1"/>
</dbReference>
<dbReference type="HAMAP" id="MF_00956">
    <property type="entry name" value="GDP_fucose_synth"/>
    <property type="match status" value="1"/>
</dbReference>
<dbReference type="InterPro" id="IPR028614">
    <property type="entry name" value="GDP_fucose/colitose_synth"/>
</dbReference>
<proteinExistence type="inferred from homology"/>
<feature type="domain" description="NAD-dependent epimerase/dehydratase" evidence="6">
    <location>
        <begin position="3"/>
        <end position="236"/>
    </location>
</feature>
<feature type="binding site" evidence="5">
    <location>
        <position position="207"/>
    </location>
    <ligand>
        <name>substrate</name>
    </ligand>
</feature>
<gene>
    <name evidence="5" type="primary">fcl</name>
    <name evidence="7" type="ORF">BKA02_002011</name>
</gene>
<dbReference type="RefSeq" id="WP_179433689.1">
    <property type="nucleotide sequence ID" value="NZ_BAABLC010000002.1"/>
</dbReference>
<dbReference type="Gene3D" id="3.40.50.720">
    <property type="entry name" value="NAD(P)-binding Rossmann-like Domain"/>
    <property type="match status" value="1"/>
</dbReference>
<evidence type="ECO:0000313" key="8">
    <source>
        <dbReference type="Proteomes" id="UP000552045"/>
    </source>
</evidence>
<comment type="similarity">
    <text evidence="1 5">Belongs to the NAD(P)-dependent epimerase/dehydratase family. Fucose synthase subfamily.</text>
</comment>
<name>A0A7Y9EW80_9MICO</name>